<dbReference type="PROSITE" id="PS51698">
    <property type="entry name" value="U_BOX"/>
    <property type="match status" value="1"/>
</dbReference>
<dbReference type="Gene3D" id="3.40.50.410">
    <property type="entry name" value="von Willebrand factor, type A domain"/>
    <property type="match status" value="1"/>
</dbReference>
<dbReference type="Pfam" id="PF04564">
    <property type="entry name" value="U-box"/>
    <property type="match status" value="1"/>
</dbReference>
<dbReference type="AlphaFoldDB" id="A0A814UG03"/>
<evidence type="ECO:0000313" key="2">
    <source>
        <dbReference type="EMBL" id="CAF1158878.1"/>
    </source>
</evidence>
<dbReference type="InterPro" id="IPR032838">
    <property type="entry name" value="Vwaint_dom"/>
</dbReference>
<keyword evidence="4" id="KW-1185">Reference proteome</keyword>
<dbReference type="InterPro" id="IPR036844">
    <property type="entry name" value="Hint_dom_sf"/>
</dbReference>
<dbReference type="PANTHER" id="PTHR10579:SF156">
    <property type="entry name" value="VWFA DOMAIN-CONTAINING PROTEIN"/>
    <property type="match status" value="1"/>
</dbReference>
<dbReference type="Pfam" id="PF14623">
    <property type="entry name" value="Vint"/>
    <property type="match status" value="1"/>
</dbReference>
<dbReference type="GO" id="GO:0004842">
    <property type="term" value="F:ubiquitin-protein transferase activity"/>
    <property type="evidence" value="ECO:0007669"/>
    <property type="project" value="InterPro"/>
</dbReference>
<reference evidence="3" key="1">
    <citation type="submission" date="2021-02" db="EMBL/GenBank/DDBJ databases">
        <authorList>
            <person name="Nowell W R."/>
        </authorList>
    </citation>
    <scope>NUCLEOTIDE SEQUENCE</scope>
</reference>
<name>A0A814UG03_9BILA</name>
<dbReference type="SMART" id="SM00504">
    <property type="entry name" value="Ubox"/>
    <property type="match status" value="1"/>
</dbReference>
<evidence type="ECO:0000259" key="1">
    <source>
        <dbReference type="PROSITE" id="PS51698"/>
    </source>
</evidence>
<dbReference type="Gene3D" id="3.30.40.10">
    <property type="entry name" value="Zinc/RING finger domain, C3HC4 (zinc finger)"/>
    <property type="match status" value="1"/>
</dbReference>
<dbReference type="InterPro" id="IPR002035">
    <property type="entry name" value="VWF_A"/>
</dbReference>
<proteinExistence type="predicted"/>
<dbReference type="Pfam" id="PF14624">
    <property type="entry name" value="Vwaint"/>
    <property type="match status" value="1"/>
</dbReference>
<dbReference type="InterPro" id="IPR051266">
    <property type="entry name" value="CLCR"/>
</dbReference>
<dbReference type="InterPro" id="IPR013083">
    <property type="entry name" value="Znf_RING/FYVE/PHD"/>
</dbReference>
<dbReference type="Pfam" id="PF13519">
    <property type="entry name" value="VWA_2"/>
    <property type="match status" value="1"/>
</dbReference>
<dbReference type="InterPro" id="IPR039510">
    <property type="entry name" value="Vint_dom"/>
</dbReference>
<dbReference type="SUPFAM" id="SSF53300">
    <property type="entry name" value="vWA-like"/>
    <property type="match status" value="1"/>
</dbReference>
<dbReference type="SUPFAM" id="SSF57850">
    <property type="entry name" value="RING/U-box"/>
    <property type="match status" value="1"/>
</dbReference>
<dbReference type="GO" id="GO:0016567">
    <property type="term" value="P:protein ubiquitination"/>
    <property type="evidence" value="ECO:0007669"/>
    <property type="project" value="InterPro"/>
</dbReference>
<comment type="caution">
    <text evidence="3">The sequence shown here is derived from an EMBL/GenBank/DDBJ whole genome shotgun (WGS) entry which is preliminary data.</text>
</comment>
<protein>
    <recommendedName>
        <fullName evidence="1">U-box domain-containing protein</fullName>
    </recommendedName>
</protein>
<sequence length="517" mass="58580">MINSVIDPDGNSYEKHAIEDWICCCTTSPITRRPLSIDDLRPNLALKTAIDEHRQSIQPNDHSHTPLKKSHSSDITVSGSYANGFFHSSIQPPQEEIRSSCDICCVVDTSGSMSTRAEIQNDKNEQYGLSQLDLVKHALKTIIHSLQGEDRLSTVSFSGKATIIFPLTKMDDEGKINALAEIERLSADFDLINRHKFRLEFVNFVRTALEQMYSMKTKPTTTKEQHKSAMNLIQTLQTNMRKYADGKDEFLKDLFADLTGQVQQAIEKEDWFNKWGVHFLPNLTRAHLLQFCNHFKDPGVQHYGKGTFFTQVRDEMDEIFCSLPAPKRSQTGAQIDMTVFHNATGECFYGECTVRLMDGTTKLVKNVKLGDRMALHGGMVIFVVKTKCQNQKAKMVILENNLIITAWHPIRLATQLIMPCSLVSSTNEISCEAVYNFVLNQGHTVFVNDIECVTLGHGFQEDVVRHSYYGRQRVIKDLQRLNMKQNNAGFIEITEETLVRKNKTGLVIGLQSQQILV</sequence>
<evidence type="ECO:0000313" key="3">
    <source>
        <dbReference type="EMBL" id="CAF1175224.1"/>
    </source>
</evidence>
<gene>
    <name evidence="2" type="ORF">JXQ802_LOCUS22143</name>
    <name evidence="3" type="ORF">JXQ802_LOCUS23028</name>
</gene>
<dbReference type="PANTHER" id="PTHR10579">
    <property type="entry name" value="CALCIUM-ACTIVATED CHLORIDE CHANNEL REGULATOR"/>
    <property type="match status" value="1"/>
</dbReference>
<organism evidence="3 4">
    <name type="scientific">Rotaria sordida</name>
    <dbReference type="NCBI Taxonomy" id="392033"/>
    <lineage>
        <taxon>Eukaryota</taxon>
        <taxon>Metazoa</taxon>
        <taxon>Spiralia</taxon>
        <taxon>Gnathifera</taxon>
        <taxon>Rotifera</taxon>
        <taxon>Eurotatoria</taxon>
        <taxon>Bdelloidea</taxon>
        <taxon>Philodinida</taxon>
        <taxon>Philodinidae</taxon>
        <taxon>Rotaria</taxon>
    </lineage>
</organism>
<dbReference type="EMBL" id="CAJNOL010000667">
    <property type="protein sequence ID" value="CAF1158878.1"/>
    <property type="molecule type" value="Genomic_DNA"/>
</dbReference>
<accession>A0A814UG03</accession>
<dbReference type="InterPro" id="IPR003613">
    <property type="entry name" value="Ubox_domain"/>
</dbReference>
<dbReference type="InterPro" id="IPR036465">
    <property type="entry name" value="vWFA_dom_sf"/>
</dbReference>
<dbReference type="Proteomes" id="UP000663870">
    <property type="component" value="Unassembled WGS sequence"/>
</dbReference>
<feature type="domain" description="U-box" evidence="1">
    <location>
        <begin position="1"/>
        <end position="60"/>
    </location>
</feature>
<dbReference type="EMBL" id="CAJNOL010000714">
    <property type="protein sequence ID" value="CAF1175224.1"/>
    <property type="molecule type" value="Genomic_DNA"/>
</dbReference>
<evidence type="ECO:0000313" key="4">
    <source>
        <dbReference type="Proteomes" id="UP000663870"/>
    </source>
</evidence>
<dbReference type="SUPFAM" id="SSF51294">
    <property type="entry name" value="Hedgehog/intein (Hint) domain"/>
    <property type="match status" value="1"/>
</dbReference>